<evidence type="ECO:0000313" key="16">
    <source>
        <dbReference type="EMBL" id="CAL5139131.1"/>
    </source>
</evidence>
<evidence type="ECO:0000256" key="12">
    <source>
        <dbReference type="ARBA" id="ARBA00023163"/>
    </source>
</evidence>
<evidence type="ECO:0000256" key="8">
    <source>
        <dbReference type="ARBA" id="ARBA00022801"/>
    </source>
</evidence>
<keyword evidence="11" id="KW-0805">Transcription regulation</keyword>
<evidence type="ECO:0000256" key="14">
    <source>
        <dbReference type="PROSITE-ProRule" id="PRU00502"/>
    </source>
</evidence>
<evidence type="ECO:0000256" key="6">
    <source>
        <dbReference type="ARBA" id="ARBA00022737"/>
    </source>
</evidence>
<dbReference type="AlphaFoldDB" id="A0AAV2TQH5"/>
<keyword evidence="12" id="KW-0804">Transcription</keyword>
<evidence type="ECO:0000259" key="15">
    <source>
        <dbReference type="PROSITE" id="PS50271"/>
    </source>
</evidence>
<dbReference type="InterPro" id="IPR001607">
    <property type="entry name" value="Znf_UBP"/>
</dbReference>
<feature type="domain" description="UBP-type" evidence="15">
    <location>
        <begin position="32"/>
        <end position="130"/>
    </location>
</feature>
<evidence type="ECO:0000256" key="7">
    <source>
        <dbReference type="ARBA" id="ARBA00022771"/>
    </source>
</evidence>
<keyword evidence="10" id="KW-0156">Chromatin regulator</keyword>
<dbReference type="FunFam" id="3.30.40.10:FF:000342">
    <property type="entry name" value="Histone deacetylase 6"/>
    <property type="match status" value="1"/>
</dbReference>
<dbReference type="GO" id="GO:0005634">
    <property type="term" value="C:nucleus"/>
    <property type="evidence" value="ECO:0007669"/>
    <property type="project" value="UniProtKB-SubCell"/>
</dbReference>
<name>A0AAV2TQH5_CALDB</name>
<proteinExistence type="inferred from homology"/>
<gene>
    <name evidence="16" type="ORF">CDAUBV1_LOCUS14175</name>
</gene>
<keyword evidence="7 14" id="KW-0863">Zinc-finger</keyword>
<evidence type="ECO:0000256" key="1">
    <source>
        <dbReference type="ARBA" id="ARBA00001947"/>
    </source>
</evidence>
<accession>A0AAV2TQH5</accession>
<keyword evidence="8" id="KW-0378">Hydrolase</keyword>
<evidence type="ECO:0000256" key="13">
    <source>
        <dbReference type="ARBA" id="ARBA00023242"/>
    </source>
</evidence>
<evidence type="ECO:0000256" key="5">
    <source>
        <dbReference type="ARBA" id="ARBA00022723"/>
    </source>
</evidence>
<dbReference type="InterPro" id="IPR013083">
    <property type="entry name" value="Znf_RING/FYVE/PHD"/>
</dbReference>
<dbReference type="GO" id="GO:0006325">
    <property type="term" value="P:chromatin organization"/>
    <property type="evidence" value="ECO:0007669"/>
    <property type="project" value="UniProtKB-KW"/>
</dbReference>
<keyword evidence="6" id="KW-0677">Repeat</keyword>
<organism evidence="16 17">
    <name type="scientific">Calicophoron daubneyi</name>
    <name type="common">Rumen fluke</name>
    <name type="synonym">Paramphistomum daubneyi</name>
    <dbReference type="NCBI Taxonomy" id="300641"/>
    <lineage>
        <taxon>Eukaryota</taxon>
        <taxon>Metazoa</taxon>
        <taxon>Spiralia</taxon>
        <taxon>Lophotrochozoa</taxon>
        <taxon>Platyhelminthes</taxon>
        <taxon>Trematoda</taxon>
        <taxon>Digenea</taxon>
        <taxon>Plagiorchiida</taxon>
        <taxon>Pronocephalata</taxon>
        <taxon>Paramphistomoidea</taxon>
        <taxon>Paramphistomidae</taxon>
        <taxon>Calicophoron</taxon>
    </lineage>
</organism>
<dbReference type="Proteomes" id="UP001497525">
    <property type="component" value="Unassembled WGS sequence"/>
</dbReference>
<dbReference type="EMBL" id="CAXLJL010000589">
    <property type="protein sequence ID" value="CAL5139131.1"/>
    <property type="molecule type" value="Genomic_DNA"/>
</dbReference>
<sequence length="147" mass="16450">MTSSPLGQDVCVFPPFQALVDTRGCFAVTPLISCPHLLCVKNDPEWRPDFNAACNQCEQKDEVWICLSCYTTGCGRYANGHMLEHFQDTNHPITLSMADLSFWCYLCESYIDSDILWDIKQVAHKAKFGVDLPGEDSSLSIAPPEVQ</sequence>
<reference evidence="16" key="1">
    <citation type="submission" date="2024-06" db="EMBL/GenBank/DDBJ databases">
        <authorList>
            <person name="Liu X."/>
            <person name="Lenzi L."/>
            <person name="Haldenby T S."/>
            <person name="Uol C."/>
        </authorList>
    </citation>
    <scope>NUCLEOTIDE SEQUENCE</scope>
</reference>
<evidence type="ECO:0000256" key="9">
    <source>
        <dbReference type="ARBA" id="ARBA00022833"/>
    </source>
</evidence>
<dbReference type="PANTHER" id="PTHR47665">
    <property type="entry name" value="HISTONE DEACETYLASE-LIKE PROTEIN"/>
    <property type="match status" value="1"/>
</dbReference>
<evidence type="ECO:0000256" key="10">
    <source>
        <dbReference type="ARBA" id="ARBA00022853"/>
    </source>
</evidence>
<comment type="caution">
    <text evidence="16">The sequence shown here is derived from an EMBL/GenBank/DDBJ whole genome shotgun (WGS) entry which is preliminary data.</text>
</comment>
<dbReference type="SUPFAM" id="SSF57850">
    <property type="entry name" value="RING/U-box"/>
    <property type="match status" value="1"/>
</dbReference>
<protein>
    <recommendedName>
        <fullName evidence="15">UBP-type domain-containing protein</fullName>
    </recommendedName>
</protein>
<dbReference type="PANTHER" id="PTHR47665:SF1">
    <property type="entry name" value="HISTONE DEACETYLASE-LIKE PROTEIN"/>
    <property type="match status" value="1"/>
</dbReference>
<evidence type="ECO:0000256" key="2">
    <source>
        <dbReference type="ARBA" id="ARBA00004123"/>
    </source>
</evidence>
<dbReference type="Pfam" id="PF02148">
    <property type="entry name" value="zf-UBP"/>
    <property type="match status" value="1"/>
</dbReference>
<keyword evidence="5" id="KW-0479">Metal-binding</keyword>
<dbReference type="GO" id="GO:0008270">
    <property type="term" value="F:zinc ion binding"/>
    <property type="evidence" value="ECO:0007669"/>
    <property type="project" value="UniProtKB-KW"/>
</dbReference>
<keyword evidence="13" id="KW-0539">Nucleus</keyword>
<keyword evidence="4" id="KW-0678">Repressor</keyword>
<evidence type="ECO:0000256" key="4">
    <source>
        <dbReference type="ARBA" id="ARBA00022491"/>
    </source>
</evidence>
<comment type="similarity">
    <text evidence="3">Belongs to the histone deacetylase family. HD type 2 subfamily.</text>
</comment>
<comment type="subcellular location">
    <subcellularLocation>
        <location evidence="2">Nucleus</location>
    </subcellularLocation>
</comment>
<dbReference type="Gene3D" id="3.30.40.10">
    <property type="entry name" value="Zinc/RING finger domain, C3HC4 (zinc finger)"/>
    <property type="match status" value="1"/>
</dbReference>
<keyword evidence="9" id="KW-0862">Zinc</keyword>
<evidence type="ECO:0000256" key="3">
    <source>
        <dbReference type="ARBA" id="ARBA00007738"/>
    </source>
</evidence>
<comment type="cofactor">
    <cofactor evidence="1">
        <name>Zn(2+)</name>
        <dbReference type="ChEBI" id="CHEBI:29105"/>
    </cofactor>
</comment>
<dbReference type="SMART" id="SM00290">
    <property type="entry name" value="ZnF_UBP"/>
    <property type="match status" value="1"/>
</dbReference>
<dbReference type="PROSITE" id="PS50271">
    <property type="entry name" value="ZF_UBP"/>
    <property type="match status" value="1"/>
</dbReference>
<evidence type="ECO:0000256" key="11">
    <source>
        <dbReference type="ARBA" id="ARBA00023015"/>
    </source>
</evidence>
<evidence type="ECO:0000313" key="17">
    <source>
        <dbReference type="Proteomes" id="UP001497525"/>
    </source>
</evidence>
<dbReference type="GO" id="GO:0016787">
    <property type="term" value="F:hydrolase activity"/>
    <property type="evidence" value="ECO:0007669"/>
    <property type="project" value="UniProtKB-KW"/>
</dbReference>